<organism evidence="2 3">
    <name type="scientific">Denitrobacterium detoxificans</name>
    <dbReference type="NCBI Taxonomy" id="79604"/>
    <lineage>
        <taxon>Bacteria</taxon>
        <taxon>Bacillati</taxon>
        <taxon>Actinomycetota</taxon>
        <taxon>Coriobacteriia</taxon>
        <taxon>Eggerthellales</taxon>
        <taxon>Eggerthellaceae</taxon>
        <taxon>Denitrobacterium</taxon>
    </lineage>
</organism>
<proteinExistence type="predicted"/>
<dbReference type="EMBL" id="FOEC01000001">
    <property type="protein sequence ID" value="SEO36398.1"/>
    <property type="molecule type" value="Genomic_DNA"/>
</dbReference>
<keyword evidence="3" id="KW-1185">Reference proteome</keyword>
<dbReference type="AlphaFoldDB" id="A0A1H8P453"/>
<gene>
    <name evidence="2" type="ORF">SAMN02910314_00001</name>
</gene>
<dbReference type="Proteomes" id="UP000182975">
    <property type="component" value="Unassembled WGS sequence"/>
</dbReference>
<evidence type="ECO:0000313" key="3">
    <source>
        <dbReference type="Proteomes" id="UP000182975"/>
    </source>
</evidence>
<sequence>MHKLHLQRGVASEGPEGPSGGGEPGAQLEKTFSKKVLDTPHWLA</sequence>
<reference evidence="3" key="1">
    <citation type="submission" date="2016-10" db="EMBL/GenBank/DDBJ databases">
        <authorList>
            <person name="Varghese N."/>
        </authorList>
    </citation>
    <scope>NUCLEOTIDE SEQUENCE [LARGE SCALE GENOMIC DNA]</scope>
    <source>
        <strain evidence="3">DSM 21843</strain>
    </source>
</reference>
<evidence type="ECO:0000313" key="2">
    <source>
        <dbReference type="EMBL" id="SEO36398.1"/>
    </source>
</evidence>
<evidence type="ECO:0000256" key="1">
    <source>
        <dbReference type="SAM" id="MobiDB-lite"/>
    </source>
</evidence>
<feature type="region of interest" description="Disordered" evidence="1">
    <location>
        <begin position="1"/>
        <end position="44"/>
    </location>
</feature>
<accession>A0A1H8P453</accession>
<name>A0A1H8P453_9ACTN</name>
<protein>
    <submittedName>
        <fullName evidence="2">Uncharacterized protein</fullName>
    </submittedName>
</protein>